<accession>A0ABQ8G7I5</accession>
<feature type="region of interest" description="Disordered" evidence="1">
    <location>
        <begin position="70"/>
        <end position="144"/>
    </location>
</feature>
<reference evidence="2 3" key="1">
    <citation type="journal article" date="2021" name="Nat. Commun.">
        <title>Genetic determinants of endophytism in the Arabidopsis root mycobiome.</title>
        <authorList>
            <person name="Mesny F."/>
            <person name="Miyauchi S."/>
            <person name="Thiergart T."/>
            <person name="Pickel B."/>
            <person name="Atanasova L."/>
            <person name="Karlsson M."/>
            <person name="Huettel B."/>
            <person name="Barry K.W."/>
            <person name="Haridas S."/>
            <person name="Chen C."/>
            <person name="Bauer D."/>
            <person name="Andreopoulos W."/>
            <person name="Pangilinan J."/>
            <person name="LaButti K."/>
            <person name="Riley R."/>
            <person name="Lipzen A."/>
            <person name="Clum A."/>
            <person name="Drula E."/>
            <person name="Henrissat B."/>
            <person name="Kohler A."/>
            <person name="Grigoriev I.V."/>
            <person name="Martin F.M."/>
            <person name="Hacquard S."/>
        </authorList>
    </citation>
    <scope>NUCLEOTIDE SEQUENCE [LARGE SCALE GENOMIC DNA]</scope>
    <source>
        <strain evidence="2 3">MPI-SDFR-AT-0080</strain>
    </source>
</reference>
<keyword evidence="3" id="KW-1185">Reference proteome</keyword>
<feature type="compositionally biased region" description="Polar residues" evidence="1">
    <location>
        <begin position="127"/>
        <end position="137"/>
    </location>
</feature>
<proteinExistence type="predicted"/>
<feature type="compositionally biased region" description="Basic residues" evidence="1">
    <location>
        <begin position="175"/>
        <end position="188"/>
    </location>
</feature>
<evidence type="ECO:0000256" key="1">
    <source>
        <dbReference type="SAM" id="MobiDB-lite"/>
    </source>
</evidence>
<evidence type="ECO:0000313" key="3">
    <source>
        <dbReference type="Proteomes" id="UP000774617"/>
    </source>
</evidence>
<name>A0ABQ8G7I5_9PEZI</name>
<feature type="compositionally biased region" description="Basic residues" evidence="1">
    <location>
        <begin position="111"/>
        <end position="123"/>
    </location>
</feature>
<feature type="region of interest" description="Disordered" evidence="1">
    <location>
        <begin position="169"/>
        <end position="199"/>
    </location>
</feature>
<protein>
    <submittedName>
        <fullName evidence="2">Uncharacterized protein</fullName>
    </submittedName>
</protein>
<evidence type="ECO:0000313" key="2">
    <source>
        <dbReference type="EMBL" id="KAH7047377.1"/>
    </source>
</evidence>
<dbReference type="EMBL" id="JAGTJR010000016">
    <property type="protein sequence ID" value="KAH7047377.1"/>
    <property type="molecule type" value="Genomic_DNA"/>
</dbReference>
<comment type="caution">
    <text evidence="2">The sequence shown here is derived from an EMBL/GenBank/DDBJ whole genome shotgun (WGS) entry which is preliminary data.</text>
</comment>
<sequence length="249" mass="26808">MSRCRSYGCLGRAPRPLQSALDTTRAANSTAAAWLPAAMCIAALGPCRHRQKRHPGAAGAGVGGALHEAARLDPGSHRRKRQRVVSPKSLTSALAGATEVQTRRPPAKAGVLRKRKPKLKPKPKLCSGTTPRLNTTRGRPAAKAVSVPIATHRAYASVQYGVTRYGPTSSTTQHILHKSHHIRGRTHTSRPSPLSKSTDRARAVETVIAPCVMCQQMQNVSGARASMRCVRPQRHDARADSPLRPFPCV</sequence>
<gene>
    <name evidence="2" type="ORF">B0J12DRAFT_119703</name>
</gene>
<organism evidence="2 3">
    <name type="scientific">Macrophomina phaseolina</name>
    <dbReference type="NCBI Taxonomy" id="35725"/>
    <lineage>
        <taxon>Eukaryota</taxon>
        <taxon>Fungi</taxon>
        <taxon>Dikarya</taxon>
        <taxon>Ascomycota</taxon>
        <taxon>Pezizomycotina</taxon>
        <taxon>Dothideomycetes</taxon>
        <taxon>Dothideomycetes incertae sedis</taxon>
        <taxon>Botryosphaeriales</taxon>
        <taxon>Botryosphaeriaceae</taxon>
        <taxon>Macrophomina</taxon>
    </lineage>
</organism>
<dbReference type="Proteomes" id="UP000774617">
    <property type="component" value="Unassembled WGS sequence"/>
</dbReference>